<sequence length="407" mass="44915">MLDNTAFPAFGRSIIEPSLAWLLQPLTVQTFLDEIWGATQHHVKRCCAGYFDGLLPGSSGIDELVNLFRHEPSAVRLVRGNDQKMGPNSYRLIDGRLDVDSVRNDFANGYTIVLDGVERHVRAIATLSHSIEVELNFPVKVNVYITPPVSQGLIPHYDTHDVLVLQVLGSKIWHLYDGVVVPPREIERNKNKVVAVDDLLTPTDLRLDAGDVLYFPRGRFHAAETTSEPSIHLTVAMHPPTLLMLAIGALRSHSFNDDRLNAQLPPRYLDDADVPAALGDLVRDGFQAAGDPKAIAEVLAAFADDLVRRGKCPPVSPISHFGIDGQTLVRKYQPLYARVWAVDGGVSLQFASSSVRVGADHETALRFIAKSTEPFRVSELPELAIHQQIELVRSLIVSGFLVRLPDD</sequence>
<gene>
    <name evidence="5" type="ORF">MNAB215_1244</name>
</gene>
<dbReference type="Proteomes" id="UP000240424">
    <property type="component" value="Unassembled WGS sequence"/>
</dbReference>
<dbReference type="Gene3D" id="2.60.120.650">
    <property type="entry name" value="Cupin"/>
    <property type="match status" value="1"/>
</dbReference>
<keyword evidence="6" id="KW-1185">Reference proteome</keyword>
<dbReference type="GO" id="GO:0032453">
    <property type="term" value="F:histone H3K4 demethylase activity"/>
    <property type="evidence" value="ECO:0007669"/>
    <property type="project" value="TreeGrafter"/>
</dbReference>
<dbReference type="OrthoDB" id="9764016at2"/>
<protein>
    <submittedName>
        <fullName evidence="5">Cupin superfamily protein</fullName>
    </submittedName>
</protein>
<dbReference type="GO" id="GO:0046872">
    <property type="term" value="F:metal ion binding"/>
    <property type="evidence" value="ECO:0007669"/>
    <property type="project" value="UniProtKB-KW"/>
</dbReference>
<evidence type="ECO:0000259" key="4">
    <source>
        <dbReference type="PROSITE" id="PS51184"/>
    </source>
</evidence>
<dbReference type="EMBL" id="FUEZ01000003">
    <property type="protein sequence ID" value="SPM39062.1"/>
    <property type="molecule type" value="Genomic_DNA"/>
</dbReference>
<reference evidence="5 6" key="1">
    <citation type="submission" date="2017-01" db="EMBL/GenBank/DDBJ databases">
        <authorList>
            <consortium name="Urmite Genomes"/>
        </authorList>
    </citation>
    <scope>NUCLEOTIDE SEQUENCE [LARGE SCALE GENOMIC DNA]</scope>
    <source>
        <strain evidence="5 6">AB215</strain>
    </source>
</reference>
<dbReference type="SUPFAM" id="SSF51197">
    <property type="entry name" value="Clavaminate synthase-like"/>
    <property type="match status" value="1"/>
</dbReference>
<dbReference type="RefSeq" id="WP_077077919.1">
    <property type="nucleotide sequence ID" value="NZ_FUEZ01000003.1"/>
</dbReference>
<dbReference type="STRING" id="1841861.GCA_900157365_05447"/>
<proteinExistence type="predicted"/>
<evidence type="ECO:0000313" key="6">
    <source>
        <dbReference type="Proteomes" id="UP000240424"/>
    </source>
</evidence>
<dbReference type="PANTHER" id="PTHR13096:SF9">
    <property type="entry name" value="BIFUNCTIONAL LYSINE-SPECIFIC DEMETHYLASE AND HISTIDYL-HYDROXYLASE"/>
    <property type="match status" value="1"/>
</dbReference>
<dbReference type="InterPro" id="IPR003347">
    <property type="entry name" value="JmjC_dom"/>
</dbReference>
<dbReference type="Pfam" id="PF08007">
    <property type="entry name" value="JmjC_2"/>
    <property type="match status" value="1"/>
</dbReference>
<dbReference type="AlphaFoldDB" id="A0A2U3P5L9"/>
<name>A0A2U3P5L9_9MYCO</name>
<evidence type="ECO:0000256" key="3">
    <source>
        <dbReference type="ARBA" id="ARBA00023004"/>
    </source>
</evidence>
<dbReference type="InterPro" id="IPR039994">
    <property type="entry name" value="NO66-like"/>
</dbReference>
<dbReference type="GO" id="GO:0051864">
    <property type="term" value="F:histone H3K36 demethylase activity"/>
    <property type="evidence" value="ECO:0007669"/>
    <property type="project" value="TreeGrafter"/>
</dbReference>
<keyword evidence="2" id="KW-0479">Metal-binding</keyword>
<comment type="cofactor">
    <cofactor evidence="1">
        <name>Fe(2+)</name>
        <dbReference type="ChEBI" id="CHEBI:29033"/>
    </cofactor>
</comment>
<dbReference type="PANTHER" id="PTHR13096">
    <property type="entry name" value="MINA53 MYC INDUCED NUCLEAR ANTIGEN"/>
    <property type="match status" value="1"/>
</dbReference>
<feature type="domain" description="JmjC" evidence="4">
    <location>
        <begin position="88"/>
        <end position="254"/>
    </location>
</feature>
<evidence type="ECO:0000256" key="1">
    <source>
        <dbReference type="ARBA" id="ARBA00001954"/>
    </source>
</evidence>
<evidence type="ECO:0000313" key="5">
    <source>
        <dbReference type="EMBL" id="SPM39062.1"/>
    </source>
</evidence>
<dbReference type="PROSITE" id="PS51184">
    <property type="entry name" value="JMJC"/>
    <property type="match status" value="1"/>
</dbReference>
<accession>A0A2U3P5L9</accession>
<keyword evidence="3" id="KW-0408">Iron</keyword>
<evidence type="ECO:0000256" key="2">
    <source>
        <dbReference type="ARBA" id="ARBA00022723"/>
    </source>
</evidence>
<organism evidence="5 6">
    <name type="scientific">Mycobacterium numidiamassiliense</name>
    <dbReference type="NCBI Taxonomy" id="1841861"/>
    <lineage>
        <taxon>Bacteria</taxon>
        <taxon>Bacillati</taxon>
        <taxon>Actinomycetota</taxon>
        <taxon>Actinomycetes</taxon>
        <taxon>Mycobacteriales</taxon>
        <taxon>Mycobacteriaceae</taxon>
        <taxon>Mycobacterium</taxon>
    </lineage>
</organism>